<dbReference type="CDD" id="cd00303">
    <property type="entry name" value="retropepsin_like"/>
    <property type="match status" value="1"/>
</dbReference>
<dbReference type="GO" id="GO:0016779">
    <property type="term" value="F:nucleotidyltransferase activity"/>
    <property type="evidence" value="ECO:0007669"/>
    <property type="project" value="UniProtKB-KW"/>
</dbReference>
<dbReference type="Pfam" id="PF17919">
    <property type="entry name" value="RT_RNaseH_2"/>
    <property type="match status" value="1"/>
</dbReference>
<dbReference type="Pfam" id="PF00078">
    <property type="entry name" value="RVT_1"/>
    <property type="match status" value="1"/>
</dbReference>
<evidence type="ECO:0000256" key="5">
    <source>
        <dbReference type="ARBA" id="ARBA00023268"/>
    </source>
</evidence>
<dbReference type="SUPFAM" id="SSF50630">
    <property type="entry name" value="Acid proteases"/>
    <property type="match status" value="1"/>
</dbReference>
<keyword evidence="9" id="KW-1185">Reference proteome</keyword>
<proteinExistence type="predicted"/>
<accession>A0A9W7MP20</accession>
<comment type="caution">
    <text evidence="8">The sequence shown here is derived from an EMBL/GenBank/DDBJ whole genome shotgun (WGS) entry which is preliminary data.</text>
</comment>
<dbReference type="PANTHER" id="PTHR37984">
    <property type="entry name" value="PROTEIN CBG26694"/>
    <property type="match status" value="1"/>
</dbReference>
<dbReference type="InterPro" id="IPR021109">
    <property type="entry name" value="Peptidase_aspartic_dom_sf"/>
</dbReference>
<organism evidence="8 9">
    <name type="scientific">Hibiscus trionum</name>
    <name type="common">Flower of an hour</name>
    <dbReference type="NCBI Taxonomy" id="183268"/>
    <lineage>
        <taxon>Eukaryota</taxon>
        <taxon>Viridiplantae</taxon>
        <taxon>Streptophyta</taxon>
        <taxon>Embryophyta</taxon>
        <taxon>Tracheophyta</taxon>
        <taxon>Spermatophyta</taxon>
        <taxon>Magnoliopsida</taxon>
        <taxon>eudicotyledons</taxon>
        <taxon>Gunneridae</taxon>
        <taxon>Pentapetalae</taxon>
        <taxon>rosids</taxon>
        <taxon>malvids</taxon>
        <taxon>Malvales</taxon>
        <taxon>Malvaceae</taxon>
        <taxon>Malvoideae</taxon>
        <taxon>Hibiscus</taxon>
    </lineage>
</organism>
<dbReference type="InterPro" id="IPR041577">
    <property type="entry name" value="RT_RNaseH_2"/>
</dbReference>
<evidence type="ECO:0000256" key="6">
    <source>
        <dbReference type="SAM" id="MobiDB-lite"/>
    </source>
</evidence>
<dbReference type="PANTHER" id="PTHR37984:SF5">
    <property type="entry name" value="PROTEIN NYNRIN-LIKE"/>
    <property type="match status" value="1"/>
</dbReference>
<evidence type="ECO:0000256" key="2">
    <source>
        <dbReference type="ARBA" id="ARBA00022695"/>
    </source>
</evidence>
<dbReference type="Gene3D" id="2.40.70.10">
    <property type="entry name" value="Acid Proteases"/>
    <property type="match status" value="1"/>
</dbReference>
<dbReference type="InterPro" id="IPR005162">
    <property type="entry name" value="Retrotrans_gag_dom"/>
</dbReference>
<dbReference type="FunFam" id="3.30.70.270:FF:000020">
    <property type="entry name" value="Transposon Tf2-6 polyprotein-like Protein"/>
    <property type="match status" value="1"/>
</dbReference>
<evidence type="ECO:0000256" key="4">
    <source>
        <dbReference type="ARBA" id="ARBA00022759"/>
    </source>
</evidence>
<feature type="compositionally biased region" description="Basic and acidic residues" evidence="6">
    <location>
        <begin position="311"/>
        <end position="323"/>
    </location>
</feature>
<dbReference type="InterPro" id="IPR000477">
    <property type="entry name" value="RT_dom"/>
</dbReference>
<sequence length="932" mass="104963">MAPQGNTEVPPSDRETRLAAGKKREKSRDLLSSMEERVTRLETAMGNVQDTLEEADPCLKLIDTIKEEVQGIIDDSVGTMNEKIEAFQVAMDAMKAEFAGEIKKLSVELLLYKNVVVNGMVGEAVVAKPRIDVPKPKEFKGARAAQEVDNFIWGLEQYFRLMNIDDDSTKVNQASVYLTDAALLWWRHRCAQVEEGTLPMKTWKEFMFEFKEHFFPKNAQEEAREKLRQLKHDGNIREYVKRFTELRLQIKDMGEADAFYAFKSGLRQWVKMELNRIENLDLTKAMATAESLSEFEHKRSDATKKKPRYKGSKDKPTKNESWRSGKPSNFRRPLERGRPSERSNGEFKCYTCGGKHLMRDCPNDGKVAAIQEKSGEEKIAHVNSIISSIESKGGSKKKGLMFVEITLAGQKLSALVDTGASDSFVSERIAKRLGLNIEKTSGFIKTVNAEGTPITGVAKGVKIDIGDWFGKESIQVIPLDDFDFVIGISFLDRIKAFPFPAFDCLCILDPGKQCVVPVSRGSGVENMLSAIQLSKGVRKEEPTYLAVLVQDELSKSDEVPSEVRQVLAEFRDVMPAELPKHLPPKRDVDHKIDLVPNAKPPARSPYRMAPPELNELRRQLKELIDAGYIRPSKAPFGAPVLFQKKHDGSLRMCIDYRALNKLTVKNKYPIPLIADLFDQLGGARWFTKLDLRSGYWQVRIVEGDEPKTACVTRYGSFEFLVMPFGLTNAPATFCTLMNKVLQPFLDQFVVVYLDDIVIYSKSLGEHVEHLRQVFEVLRQNELYVKEEKCSFAQGEVPFLGHIVGGGKIRMDGAKIQAIVEWEPPTKVTELRSFLGLANYYRRFVRGYSKLASPLTELLKKDKGWEWGPDCQSAFEALKQAMASEPMLVLPDHTKSFEIYTDASDVAIGGVLMQEGHPVACTLWCTGAVPEEA</sequence>
<dbReference type="SUPFAM" id="SSF56672">
    <property type="entry name" value="DNA/RNA polymerases"/>
    <property type="match status" value="1"/>
</dbReference>
<evidence type="ECO:0000256" key="3">
    <source>
        <dbReference type="ARBA" id="ARBA00022722"/>
    </source>
</evidence>
<dbReference type="GO" id="GO:0004519">
    <property type="term" value="F:endonuclease activity"/>
    <property type="evidence" value="ECO:0007669"/>
    <property type="project" value="UniProtKB-KW"/>
</dbReference>
<feature type="domain" description="Reverse transcriptase" evidence="7">
    <location>
        <begin position="622"/>
        <end position="803"/>
    </location>
</feature>
<dbReference type="PROSITE" id="PS50878">
    <property type="entry name" value="RT_POL"/>
    <property type="match status" value="1"/>
</dbReference>
<keyword evidence="5" id="KW-0511">Multifunctional enzyme</keyword>
<gene>
    <name evidence="8" type="ORF">HRI_004424900</name>
</gene>
<keyword evidence="4" id="KW-0255">Endonuclease</keyword>
<dbReference type="Pfam" id="PF13975">
    <property type="entry name" value="gag-asp_proteas"/>
    <property type="match status" value="1"/>
</dbReference>
<evidence type="ECO:0000256" key="1">
    <source>
        <dbReference type="ARBA" id="ARBA00022679"/>
    </source>
</evidence>
<dbReference type="InterPro" id="IPR043502">
    <property type="entry name" value="DNA/RNA_pol_sf"/>
</dbReference>
<dbReference type="InterPro" id="IPR043128">
    <property type="entry name" value="Rev_trsase/Diguanyl_cyclase"/>
</dbReference>
<keyword evidence="2" id="KW-0548">Nucleotidyltransferase</keyword>
<dbReference type="Proteomes" id="UP001165190">
    <property type="component" value="Unassembled WGS sequence"/>
</dbReference>
<dbReference type="Gene3D" id="3.30.70.270">
    <property type="match status" value="2"/>
</dbReference>
<dbReference type="CDD" id="cd01647">
    <property type="entry name" value="RT_LTR"/>
    <property type="match status" value="1"/>
</dbReference>
<name>A0A9W7MP20_HIBTR</name>
<reference evidence="8" key="1">
    <citation type="submission" date="2023-05" db="EMBL/GenBank/DDBJ databases">
        <title>Genome and transcriptome analyses reveal genes involved in the formation of fine ridges on petal epidermal cells in Hibiscus trionum.</title>
        <authorList>
            <person name="Koshimizu S."/>
            <person name="Masuda S."/>
            <person name="Ishii T."/>
            <person name="Shirasu K."/>
            <person name="Hoshino A."/>
            <person name="Arita M."/>
        </authorList>
    </citation>
    <scope>NUCLEOTIDE SEQUENCE</scope>
    <source>
        <strain evidence="8">Hamamatsu line</strain>
    </source>
</reference>
<dbReference type="AlphaFoldDB" id="A0A9W7MP20"/>
<dbReference type="EMBL" id="BSYR01000048">
    <property type="protein sequence ID" value="GMJ07557.1"/>
    <property type="molecule type" value="Genomic_DNA"/>
</dbReference>
<keyword evidence="1" id="KW-0808">Transferase</keyword>
<dbReference type="InterPro" id="IPR050951">
    <property type="entry name" value="Retrovirus_Pol_polyprotein"/>
</dbReference>
<evidence type="ECO:0000313" key="8">
    <source>
        <dbReference type="EMBL" id="GMJ07557.1"/>
    </source>
</evidence>
<feature type="region of interest" description="Disordered" evidence="6">
    <location>
        <begin position="291"/>
        <end position="342"/>
    </location>
</feature>
<feature type="compositionally biased region" description="Basic and acidic residues" evidence="6">
    <location>
        <begin position="294"/>
        <end position="304"/>
    </location>
</feature>
<feature type="compositionally biased region" description="Basic and acidic residues" evidence="6">
    <location>
        <begin position="332"/>
        <end position="342"/>
    </location>
</feature>
<dbReference type="Pfam" id="PF03732">
    <property type="entry name" value="Retrotrans_gag"/>
    <property type="match status" value="1"/>
</dbReference>
<dbReference type="Gene3D" id="3.10.10.10">
    <property type="entry name" value="HIV Type 1 Reverse Transcriptase, subunit A, domain 1"/>
    <property type="match status" value="1"/>
</dbReference>
<protein>
    <recommendedName>
        <fullName evidence="7">Reverse transcriptase domain-containing protein</fullName>
    </recommendedName>
</protein>
<evidence type="ECO:0000259" key="7">
    <source>
        <dbReference type="PROSITE" id="PS50878"/>
    </source>
</evidence>
<keyword evidence="3" id="KW-0540">Nuclease</keyword>
<feature type="region of interest" description="Disordered" evidence="6">
    <location>
        <begin position="1"/>
        <end position="33"/>
    </location>
</feature>
<keyword evidence="4" id="KW-0378">Hydrolase</keyword>
<dbReference type="OrthoDB" id="1000633at2759"/>
<evidence type="ECO:0000313" key="9">
    <source>
        <dbReference type="Proteomes" id="UP001165190"/>
    </source>
</evidence>